<dbReference type="InterPro" id="IPR000055">
    <property type="entry name" value="Restrct_endonuc_typeI_TRD"/>
</dbReference>
<sequence length="400" mass="45092">MVPEGWDLKTIGEVADVKGGKRLPKGYQLTAENTGFPYIRVTDMFDGGVDVASIKYVPEEIAPKISRYRIEKDDIFITVAGTLGLIGEVPEELGGANLTENADRLTNIKCNKRFLLEVLRSPIVQKPIDEEKTQNAQPKLALTRIKGFLVPIPPPRTKKIAQILSTWDQAITATEHLLENSQQGKKGLMQQLLTGKKRLPGFEGKWEEVRLRELLTEVKARNKDLSISRVLTVTNHSGFVLPEDHFAKRVASDNVSNYRVVRKGQYGYNPSRLNIGSFARLDSYDEGLLSPMYVVFSVYESRLNNDYFLNWMKSNEAKQRIAGSTQGSVRDSVGFDALCTFPFRLPPLDEQRKIAEILNFADREIIALKERLDLLQQEKKALMQQLLTGKRRVNVGTEAA</sequence>
<dbReference type="Proteomes" id="UP000588806">
    <property type="component" value="Unassembled WGS sequence"/>
</dbReference>
<keyword evidence="6" id="KW-0540">Nuclease</keyword>
<dbReference type="InterPro" id="IPR044946">
    <property type="entry name" value="Restrct_endonuc_typeI_TRD_sf"/>
</dbReference>
<organism evidence="6 7">
    <name type="scientific">Vreelandella azerica</name>
    <dbReference type="NCBI Taxonomy" id="2732867"/>
    <lineage>
        <taxon>Bacteria</taxon>
        <taxon>Pseudomonadati</taxon>
        <taxon>Pseudomonadota</taxon>
        <taxon>Gammaproteobacteria</taxon>
        <taxon>Oceanospirillales</taxon>
        <taxon>Halomonadaceae</taxon>
        <taxon>Vreelandella</taxon>
    </lineage>
</organism>
<evidence type="ECO:0000313" key="7">
    <source>
        <dbReference type="Proteomes" id="UP000588806"/>
    </source>
</evidence>
<proteinExistence type="inferred from homology"/>
<keyword evidence="4" id="KW-0175">Coiled coil</keyword>
<reference evidence="6 7" key="1">
    <citation type="submission" date="2020-05" db="EMBL/GenBank/DDBJ databases">
        <authorList>
            <person name="Ruan W."/>
            <person name="Jeon C.O."/>
            <person name="Chun B.H."/>
        </authorList>
    </citation>
    <scope>NUCLEOTIDE SEQUENCE [LARGE SCALE GENOMIC DNA]</scope>
    <source>
        <strain evidence="6 7">TBZ9</strain>
    </source>
</reference>
<evidence type="ECO:0000256" key="2">
    <source>
        <dbReference type="ARBA" id="ARBA00022747"/>
    </source>
</evidence>
<dbReference type="InterPro" id="IPR052021">
    <property type="entry name" value="Type-I_RS_S_subunit"/>
</dbReference>
<dbReference type="PANTHER" id="PTHR30408:SF12">
    <property type="entry name" value="TYPE I RESTRICTION ENZYME MJAVIII SPECIFICITY SUBUNIT"/>
    <property type="match status" value="1"/>
</dbReference>
<comment type="caution">
    <text evidence="6">The sequence shown here is derived from an EMBL/GenBank/DDBJ whole genome shotgun (WGS) entry which is preliminary data.</text>
</comment>
<reference evidence="6 7" key="2">
    <citation type="submission" date="2020-06" db="EMBL/GenBank/DDBJ databases">
        <title>Halomonas songnenensis sp. nov., a moderately halophilic bacterium isolated from saline and alkaline soils.</title>
        <authorList>
            <person name="Jiang J."/>
            <person name="Pan Y."/>
        </authorList>
    </citation>
    <scope>NUCLEOTIDE SEQUENCE [LARGE SCALE GENOMIC DNA]</scope>
    <source>
        <strain evidence="6 7">TBZ9</strain>
    </source>
</reference>
<dbReference type="EMBL" id="JABFHI010000012">
    <property type="protein sequence ID" value="NOG32838.1"/>
    <property type="molecule type" value="Genomic_DNA"/>
</dbReference>
<feature type="domain" description="Type I restriction modification DNA specificity" evidence="5">
    <location>
        <begin position="295"/>
        <end position="371"/>
    </location>
</feature>
<dbReference type="PANTHER" id="PTHR30408">
    <property type="entry name" value="TYPE-1 RESTRICTION ENZYME ECOKI SPECIFICITY PROTEIN"/>
    <property type="match status" value="1"/>
</dbReference>
<keyword evidence="3" id="KW-0238">DNA-binding</keyword>
<keyword evidence="7" id="KW-1185">Reference proteome</keyword>
<dbReference type="Gene3D" id="3.90.220.20">
    <property type="entry name" value="DNA methylase specificity domains"/>
    <property type="match status" value="2"/>
</dbReference>
<dbReference type="RefSeq" id="WP_171703297.1">
    <property type="nucleotide sequence ID" value="NZ_JABFHI010000012.1"/>
</dbReference>
<keyword evidence="2" id="KW-0680">Restriction system</keyword>
<protein>
    <submittedName>
        <fullName evidence="6">Restriction endonuclease subunit S</fullName>
    </submittedName>
</protein>
<dbReference type="GO" id="GO:0003677">
    <property type="term" value="F:DNA binding"/>
    <property type="evidence" value="ECO:0007669"/>
    <property type="project" value="UniProtKB-KW"/>
</dbReference>
<dbReference type="CDD" id="cd17256">
    <property type="entry name" value="RMtype1_S_EcoJA65PI-TRD1-CR1_like"/>
    <property type="match status" value="1"/>
</dbReference>
<evidence type="ECO:0000256" key="3">
    <source>
        <dbReference type="ARBA" id="ARBA00023125"/>
    </source>
</evidence>
<dbReference type="AlphaFoldDB" id="A0A7Y3TZD0"/>
<comment type="similarity">
    <text evidence="1">Belongs to the type-I restriction system S methylase family.</text>
</comment>
<name>A0A7Y3TZD0_9GAMM</name>
<keyword evidence="6" id="KW-0378">Hydrolase</keyword>
<keyword evidence="6" id="KW-0255">Endonuclease</keyword>
<feature type="domain" description="Type I restriction modification DNA specificity" evidence="5">
    <location>
        <begin position="3"/>
        <end position="176"/>
    </location>
</feature>
<evidence type="ECO:0000256" key="4">
    <source>
        <dbReference type="SAM" id="Coils"/>
    </source>
</evidence>
<dbReference type="GO" id="GO:0009307">
    <property type="term" value="P:DNA restriction-modification system"/>
    <property type="evidence" value="ECO:0007669"/>
    <property type="project" value="UniProtKB-KW"/>
</dbReference>
<feature type="coiled-coil region" evidence="4">
    <location>
        <begin position="358"/>
        <end position="392"/>
    </location>
</feature>
<evidence type="ECO:0000256" key="1">
    <source>
        <dbReference type="ARBA" id="ARBA00010923"/>
    </source>
</evidence>
<dbReference type="Pfam" id="PF01420">
    <property type="entry name" value="Methylase_S"/>
    <property type="match status" value="2"/>
</dbReference>
<evidence type="ECO:0000313" key="6">
    <source>
        <dbReference type="EMBL" id="NOG32838.1"/>
    </source>
</evidence>
<gene>
    <name evidence="6" type="ORF">HLB35_15695</name>
</gene>
<dbReference type="GO" id="GO:0004519">
    <property type="term" value="F:endonuclease activity"/>
    <property type="evidence" value="ECO:0007669"/>
    <property type="project" value="UniProtKB-KW"/>
</dbReference>
<evidence type="ECO:0000259" key="5">
    <source>
        <dbReference type="Pfam" id="PF01420"/>
    </source>
</evidence>
<accession>A0A7Y3TZD0</accession>
<dbReference type="SUPFAM" id="SSF116734">
    <property type="entry name" value="DNA methylase specificity domain"/>
    <property type="match status" value="2"/>
</dbReference>